<dbReference type="GO" id="GO:0005886">
    <property type="term" value="C:plasma membrane"/>
    <property type="evidence" value="ECO:0007669"/>
    <property type="project" value="UniProtKB-SubCell"/>
</dbReference>
<evidence type="ECO:0000256" key="5">
    <source>
        <dbReference type="ARBA" id="ARBA00022989"/>
    </source>
</evidence>
<organism evidence="9 10">
    <name type="scientific">Conyzicola lurida</name>
    <dbReference type="NCBI Taxonomy" id="1172621"/>
    <lineage>
        <taxon>Bacteria</taxon>
        <taxon>Bacillati</taxon>
        <taxon>Actinomycetota</taxon>
        <taxon>Actinomycetes</taxon>
        <taxon>Micrococcales</taxon>
        <taxon>Microbacteriaceae</taxon>
        <taxon>Conyzicola</taxon>
    </lineage>
</organism>
<keyword evidence="4 8" id="KW-0812">Transmembrane</keyword>
<reference evidence="9 10" key="1">
    <citation type="submission" date="2020-08" db="EMBL/GenBank/DDBJ databases">
        <title>Sequencing the genomes of 1000 actinobacteria strains.</title>
        <authorList>
            <person name="Klenk H.-P."/>
        </authorList>
    </citation>
    <scope>NUCLEOTIDE SEQUENCE [LARGE SCALE GENOMIC DNA]</scope>
    <source>
        <strain evidence="9 10">DSM 105784</strain>
    </source>
</reference>
<evidence type="ECO:0000256" key="6">
    <source>
        <dbReference type="ARBA" id="ARBA00023136"/>
    </source>
</evidence>
<evidence type="ECO:0000256" key="1">
    <source>
        <dbReference type="ARBA" id="ARBA00004651"/>
    </source>
</evidence>
<comment type="similarity">
    <text evidence="2">Belongs to the polysaccharide synthase family.</text>
</comment>
<feature type="transmembrane region" description="Helical" evidence="8">
    <location>
        <begin position="96"/>
        <end position="118"/>
    </location>
</feature>
<feature type="transmembrane region" description="Helical" evidence="8">
    <location>
        <begin position="396"/>
        <end position="415"/>
    </location>
</feature>
<feature type="transmembrane region" description="Helical" evidence="8">
    <location>
        <begin position="158"/>
        <end position="181"/>
    </location>
</feature>
<feature type="transmembrane region" description="Helical" evidence="8">
    <location>
        <begin position="36"/>
        <end position="54"/>
    </location>
</feature>
<name>A0A841AU28_9MICO</name>
<feature type="transmembrane region" description="Helical" evidence="8">
    <location>
        <begin position="333"/>
        <end position="362"/>
    </location>
</feature>
<feature type="compositionally biased region" description="Pro residues" evidence="7">
    <location>
        <begin position="8"/>
        <end position="20"/>
    </location>
</feature>
<keyword evidence="3" id="KW-1003">Cell membrane</keyword>
<evidence type="ECO:0000256" key="4">
    <source>
        <dbReference type="ARBA" id="ARBA00022692"/>
    </source>
</evidence>
<evidence type="ECO:0000313" key="10">
    <source>
        <dbReference type="Proteomes" id="UP000536685"/>
    </source>
</evidence>
<dbReference type="RefSeq" id="WP_184239968.1">
    <property type="nucleotide sequence ID" value="NZ_JACHMJ010000001.1"/>
</dbReference>
<dbReference type="Proteomes" id="UP000536685">
    <property type="component" value="Unassembled WGS sequence"/>
</dbReference>
<feature type="transmembrane region" description="Helical" evidence="8">
    <location>
        <begin position="427"/>
        <end position="447"/>
    </location>
</feature>
<evidence type="ECO:0000256" key="2">
    <source>
        <dbReference type="ARBA" id="ARBA00007430"/>
    </source>
</evidence>
<dbReference type="PANTHER" id="PTHR30250">
    <property type="entry name" value="PST FAMILY PREDICTED COLANIC ACID TRANSPORTER"/>
    <property type="match status" value="1"/>
</dbReference>
<protein>
    <submittedName>
        <fullName evidence="9">PST family polysaccharide transporter</fullName>
    </submittedName>
</protein>
<sequence>MAIELPDPLAPGPTAEPAPRAPTVRRGLAWSTASNIVLRVGNLAVGIIMARIIAPEEFGVFAVALTVWSVLGSVAEFGLGADLVRRDDYERHLPTVATLGAVLSGSLALVMVLGAPTIAGLFGSPAATGVVQLMAIPMALIGLSVVPAALLQRSMRQGTLFAIDGSSLVVSTAATVVFALVGLGPAALALGRVAGQGLTVLLQYIAVRRWPVFGLDRTVLREAVGFGLPLALANVVGWSIISIDNLIVARTTSPEELGLYALAFNVASWPMSVAGQSVRVIALPAFSRLPDDAHRGRAMVRVSGLIWSVSAVMALGLVFVAPQVVTVLYGERWAGAAAAVAPLAVFGAFRVIFDLAATYLIACGHTRQVAVVQVVWLVALVPAMIAGVTLGGLAGAGWAHVVVAVVVVLPAYLVYLHRARVPVARFLRAWTVPTLAGLPLAVALWVITSTLTLPLVVLGAAAGAGLLLYALPMSRWWIGRARAVGVDAPV</sequence>
<gene>
    <name evidence="9" type="ORF">HD599_003456</name>
</gene>
<keyword evidence="5 8" id="KW-1133">Transmembrane helix</keyword>
<accession>A0A841AU28</accession>
<feature type="transmembrane region" description="Helical" evidence="8">
    <location>
        <begin position="219"/>
        <end position="241"/>
    </location>
</feature>
<keyword evidence="6 8" id="KW-0472">Membrane</keyword>
<dbReference type="Pfam" id="PF13440">
    <property type="entry name" value="Polysacc_synt_3"/>
    <property type="match status" value="1"/>
</dbReference>
<feature type="transmembrane region" description="Helical" evidence="8">
    <location>
        <begin position="453"/>
        <end position="472"/>
    </location>
</feature>
<dbReference type="EMBL" id="JACHMJ010000001">
    <property type="protein sequence ID" value="MBB5845133.1"/>
    <property type="molecule type" value="Genomic_DNA"/>
</dbReference>
<dbReference type="InterPro" id="IPR050833">
    <property type="entry name" value="Poly_Biosynth_Transport"/>
</dbReference>
<evidence type="ECO:0000313" key="9">
    <source>
        <dbReference type="EMBL" id="MBB5845133.1"/>
    </source>
</evidence>
<proteinExistence type="inferred from homology"/>
<evidence type="ECO:0000256" key="7">
    <source>
        <dbReference type="SAM" id="MobiDB-lite"/>
    </source>
</evidence>
<evidence type="ECO:0000256" key="8">
    <source>
        <dbReference type="SAM" id="Phobius"/>
    </source>
</evidence>
<comment type="subcellular location">
    <subcellularLocation>
        <location evidence="1">Cell membrane</location>
        <topology evidence="1">Multi-pass membrane protein</topology>
    </subcellularLocation>
</comment>
<evidence type="ECO:0000256" key="3">
    <source>
        <dbReference type="ARBA" id="ARBA00022475"/>
    </source>
</evidence>
<feature type="region of interest" description="Disordered" evidence="7">
    <location>
        <begin position="1"/>
        <end position="22"/>
    </location>
</feature>
<comment type="caution">
    <text evidence="9">The sequence shown here is derived from an EMBL/GenBank/DDBJ whole genome shotgun (WGS) entry which is preliminary data.</text>
</comment>
<keyword evidence="10" id="KW-1185">Reference proteome</keyword>
<dbReference type="AlphaFoldDB" id="A0A841AU28"/>
<dbReference type="PANTHER" id="PTHR30250:SF10">
    <property type="entry name" value="LIPOPOLYSACCHARIDE BIOSYNTHESIS PROTEIN WZXC"/>
    <property type="match status" value="1"/>
</dbReference>
<feature type="transmembrane region" description="Helical" evidence="8">
    <location>
        <begin position="298"/>
        <end position="321"/>
    </location>
</feature>
<feature type="transmembrane region" description="Helical" evidence="8">
    <location>
        <begin position="130"/>
        <end position="151"/>
    </location>
</feature>
<feature type="transmembrane region" description="Helical" evidence="8">
    <location>
        <begin position="369"/>
        <end position="390"/>
    </location>
</feature>
<feature type="transmembrane region" description="Helical" evidence="8">
    <location>
        <begin position="60"/>
        <end position="84"/>
    </location>
</feature>